<sequence length="658" mass="73365">MPPSYFYLRPGAFDLVGFSYGKVDAVTTRGGKLKVKLVRSGRWVDEQPQSTEISQDELDPRAVSEDEALDGAGTFVGSAICTSRVRPGGARIWDYGLVVGYKWESTQREGWLDVNFNGLEIPVLYSPTSTQDVAVEIYALQPCGGQSTSLVMASEMKLKHLQVYNMFNGIDQPAIRDSKILLGKLGVKEIDEAKMILLLDISSFEMTEISVQHVLDYVFYKEGDRVHPTNVSFGETIFDKGTSSTQEELPTASRGSEVVLSDGLSDSEDDEADPLIVTRGIGQTQQSATKRRRLTATDATTGQPNRQQYRAPAENSQLDHDVDTLIALQRGATSAVPRQFTGDNSQFQPTGMQTTIYLALVNGKYAHMTAQRFVEHVQIYWRMFGFFPHPAVLRALFGWDFGTRGLSILHFGRVTEHDKRARVRGSDMSNFSKKNKLPSAPLATEFAEITGAVEVLCTLTQRLYKPVVHDTLEACSSFLSELRTTELPNTPDALADLVAWVDDRLELFRVLINEENWSGLTQQSTIDWKNWSGLTQLKDQFRASHESFVRVHQLILRQDVLAAAKAANTNSVRMSHRLRGERSSESEKRVVIPVEVRQALPKQGKKPICLRFLSAQGCRGKNGICVIKTLCHFKPATLPDIVRDFINNNYGGLASDME</sequence>
<gene>
    <name evidence="2" type="ORF">PHMEG_00016830</name>
</gene>
<reference evidence="3" key="1">
    <citation type="submission" date="2017-03" db="EMBL/GenBank/DDBJ databases">
        <title>Phytopthora megakarya and P. palmivora, two closely related causual agents of cacao black pod achieved similar genome size and gene model numbers by different mechanisms.</title>
        <authorList>
            <person name="Ali S."/>
            <person name="Shao J."/>
            <person name="Larry D.J."/>
            <person name="Kronmiller B."/>
            <person name="Shen D."/>
            <person name="Strem M.D."/>
            <person name="Melnick R.L."/>
            <person name="Guiltinan M.J."/>
            <person name="Tyler B.M."/>
            <person name="Meinhardt L.W."/>
            <person name="Bailey B.A."/>
        </authorList>
    </citation>
    <scope>NUCLEOTIDE SEQUENCE [LARGE SCALE GENOMIC DNA]</scope>
    <source>
        <strain evidence="3">zdho120</strain>
    </source>
</reference>
<comment type="caution">
    <text evidence="2">The sequence shown here is derived from an EMBL/GenBank/DDBJ whole genome shotgun (WGS) entry which is preliminary data.</text>
</comment>
<feature type="compositionally biased region" description="Polar residues" evidence="1">
    <location>
        <begin position="297"/>
        <end position="308"/>
    </location>
</feature>
<evidence type="ECO:0000313" key="2">
    <source>
        <dbReference type="EMBL" id="OWZ10333.1"/>
    </source>
</evidence>
<protein>
    <submittedName>
        <fullName evidence="2">Uncharacterized protein</fullName>
    </submittedName>
</protein>
<evidence type="ECO:0000256" key="1">
    <source>
        <dbReference type="SAM" id="MobiDB-lite"/>
    </source>
</evidence>
<proteinExistence type="predicted"/>
<name>A0A225VY17_9STRA</name>
<dbReference type="OrthoDB" id="128873at2759"/>
<accession>A0A225VY17</accession>
<dbReference type="Proteomes" id="UP000198211">
    <property type="component" value="Unassembled WGS sequence"/>
</dbReference>
<keyword evidence="3" id="KW-1185">Reference proteome</keyword>
<feature type="region of interest" description="Disordered" evidence="1">
    <location>
        <begin position="238"/>
        <end position="315"/>
    </location>
</feature>
<evidence type="ECO:0000313" key="3">
    <source>
        <dbReference type="Proteomes" id="UP000198211"/>
    </source>
</evidence>
<dbReference type="EMBL" id="NBNE01002478">
    <property type="protein sequence ID" value="OWZ10333.1"/>
    <property type="molecule type" value="Genomic_DNA"/>
</dbReference>
<organism evidence="2 3">
    <name type="scientific">Phytophthora megakarya</name>
    <dbReference type="NCBI Taxonomy" id="4795"/>
    <lineage>
        <taxon>Eukaryota</taxon>
        <taxon>Sar</taxon>
        <taxon>Stramenopiles</taxon>
        <taxon>Oomycota</taxon>
        <taxon>Peronosporomycetes</taxon>
        <taxon>Peronosporales</taxon>
        <taxon>Peronosporaceae</taxon>
        <taxon>Phytophthora</taxon>
    </lineage>
</organism>
<dbReference type="AlphaFoldDB" id="A0A225VY17"/>